<dbReference type="PROSITE" id="PS50297">
    <property type="entry name" value="ANK_REP_REGION"/>
    <property type="match status" value="1"/>
</dbReference>
<feature type="repeat" description="ANK" evidence="1">
    <location>
        <begin position="249"/>
        <end position="276"/>
    </location>
</feature>
<name>A0AAD7EHM3_9AGAR</name>
<evidence type="ECO:0000313" key="2">
    <source>
        <dbReference type="EMBL" id="KAJ7323886.1"/>
    </source>
</evidence>
<dbReference type="AlphaFoldDB" id="A0AAD7EHM3"/>
<reference evidence="2" key="1">
    <citation type="submission" date="2023-03" db="EMBL/GenBank/DDBJ databases">
        <title>Massive genome expansion in bonnet fungi (Mycena s.s.) driven by repeated elements and novel gene families across ecological guilds.</title>
        <authorList>
            <consortium name="Lawrence Berkeley National Laboratory"/>
            <person name="Harder C.B."/>
            <person name="Miyauchi S."/>
            <person name="Viragh M."/>
            <person name="Kuo A."/>
            <person name="Thoen E."/>
            <person name="Andreopoulos B."/>
            <person name="Lu D."/>
            <person name="Skrede I."/>
            <person name="Drula E."/>
            <person name="Henrissat B."/>
            <person name="Morin E."/>
            <person name="Kohler A."/>
            <person name="Barry K."/>
            <person name="LaButti K."/>
            <person name="Morin E."/>
            <person name="Salamov A."/>
            <person name="Lipzen A."/>
            <person name="Mereny Z."/>
            <person name="Hegedus B."/>
            <person name="Baldrian P."/>
            <person name="Stursova M."/>
            <person name="Weitz H."/>
            <person name="Taylor A."/>
            <person name="Grigoriev I.V."/>
            <person name="Nagy L.G."/>
            <person name="Martin F."/>
            <person name="Kauserud H."/>
        </authorList>
    </citation>
    <scope>NUCLEOTIDE SEQUENCE</scope>
    <source>
        <strain evidence="2">CBHHK002</strain>
    </source>
</reference>
<comment type="caution">
    <text evidence="2">The sequence shown here is derived from an EMBL/GenBank/DDBJ whole genome shotgun (WGS) entry which is preliminary data.</text>
</comment>
<keyword evidence="3" id="KW-1185">Reference proteome</keyword>
<dbReference type="SMART" id="SM00248">
    <property type="entry name" value="ANK"/>
    <property type="match status" value="3"/>
</dbReference>
<sequence length="307" mass="33780">MYGQKISPRDLGRRNECGFHLWQTGKSFVRLAPVELSPGQAAAIGLQGEHKFGREIQALLNQSDIDPDAYPGPPRETMLLSAAYENQPISLAYLLQQSPSKEDVTPPLLVGCSDHIECYKALVAAHPHTLSFGLGHTGDVFGAAVLRGDLEFMRYAANESSWNIDISASEVFHRPALQYAAEYSQTRVLRFLLVECGQGRGKNMDNLRCLLEHSPEGTKAVVDGWPLKLDEYPWELEHRKEFGWDVPNLHYAVAQGNAEAVRILLDAGANADLLDETGRKADIGIAAAPKFLGFRTHPGSARSCSIM</sequence>
<accession>A0AAD7EHM3</accession>
<evidence type="ECO:0000313" key="3">
    <source>
        <dbReference type="Proteomes" id="UP001218218"/>
    </source>
</evidence>
<dbReference type="InterPro" id="IPR002110">
    <property type="entry name" value="Ankyrin_rpt"/>
</dbReference>
<dbReference type="Gene3D" id="1.25.40.20">
    <property type="entry name" value="Ankyrin repeat-containing domain"/>
    <property type="match status" value="1"/>
</dbReference>
<dbReference type="Pfam" id="PF00023">
    <property type="entry name" value="Ank"/>
    <property type="match status" value="1"/>
</dbReference>
<organism evidence="2 3">
    <name type="scientific">Mycena albidolilacea</name>
    <dbReference type="NCBI Taxonomy" id="1033008"/>
    <lineage>
        <taxon>Eukaryota</taxon>
        <taxon>Fungi</taxon>
        <taxon>Dikarya</taxon>
        <taxon>Basidiomycota</taxon>
        <taxon>Agaricomycotina</taxon>
        <taxon>Agaricomycetes</taxon>
        <taxon>Agaricomycetidae</taxon>
        <taxon>Agaricales</taxon>
        <taxon>Marasmiineae</taxon>
        <taxon>Mycenaceae</taxon>
        <taxon>Mycena</taxon>
    </lineage>
</organism>
<keyword evidence="1" id="KW-0040">ANK repeat</keyword>
<dbReference type="InterPro" id="IPR036770">
    <property type="entry name" value="Ankyrin_rpt-contain_sf"/>
</dbReference>
<dbReference type="PROSITE" id="PS50088">
    <property type="entry name" value="ANK_REPEAT"/>
    <property type="match status" value="1"/>
</dbReference>
<protein>
    <submittedName>
        <fullName evidence="2">Uncharacterized protein</fullName>
    </submittedName>
</protein>
<gene>
    <name evidence="2" type="ORF">DFH08DRAFT_941373</name>
</gene>
<dbReference type="Proteomes" id="UP001218218">
    <property type="component" value="Unassembled WGS sequence"/>
</dbReference>
<dbReference type="EMBL" id="JARIHO010000045">
    <property type="protein sequence ID" value="KAJ7323886.1"/>
    <property type="molecule type" value="Genomic_DNA"/>
</dbReference>
<proteinExistence type="predicted"/>
<evidence type="ECO:0000256" key="1">
    <source>
        <dbReference type="PROSITE-ProRule" id="PRU00023"/>
    </source>
</evidence>
<dbReference type="SUPFAM" id="SSF48403">
    <property type="entry name" value="Ankyrin repeat"/>
    <property type="match status" value="1"/>
</dbReference>